<reference evidence="3 4" key="1">
    <citation type="submission" date="2018-04" db="EMBL/GenBank/DDBJ databases">
        <title>Genome of Nocardioides gansuensis WSJ-1.</title>
        <authorList>
            <person name="Wu S."/>
            <person name="Wang G."/>
        </authorList>
    </citation>
    <scope>NUCLEOTIDE SEQUENCE [LARGE SCALE GENOMIC DNA]</scope>
    <source>
        <strain evidence="3 4">WSJ-1</strain>
    </source>
</reference>
<accession>A0A2T8F819</accession>
<feature type="domain" description="DUF1023" evidence="2">
    <location>
        <begin position="310"/>
        <end position="485"/>
    </location>
</feature>
<evidence type="ECO:0000313" key="4">
    <source>
        <dbReference type="Proteomes" id="UP000246018"/>
    </source>
</evidence>
<dbReference type="AlphaFoldDB" id="A0A2T8F819"/>
<dbReference type="InterPro" id="IPR029058">
    <property type="entry name" value="AB_hydrolase_fold"/>
</dbReference>
<comment type="caution">
    <text evidence="3">The sequence shown here is derived from an EMBL/GenBank/DDBJ whole genome shotgun (WGS) entry which is preliminary data.</text>
</comment>
<dbReference type="Gene3D" id="1.10.287.1490">
    <property type="match status" value="1"/>
</dbReference>
<proteinExistence type="predicted"/>
<protein>
    <recommendedName>
        <fullName evidence="2">DUF1023 domain-containing protein</fullName>
    </recommendedName>
</protein>
<dbReference type="RefSeq" id="WP_116572930.1">
    <property type="nucleotide sequence ID" value="NZ_QDGZ01000006.1"/>
</dbReference>
<sequence length="612" mass="65749">MTTIHVPARVGPIDPLQASKTASSFASALRGCATAVSDVTSWTRAHGVPANWSGNAADAADHAMTIFARDCDAMTAALEKATTACDVYADQVVQLHEDRDQLVTDRVDLNKAIDDLIADIEGADASQTEPLQARADRLKERVDHLVERIDTFWKRVERAEDRVIAALTSVDTVGEGAKAATGKGRVDTAALKDELAGLGDDADAVNDWWKDLSPAEREALKISDPDLVGNTNGIPTGDRDESNRTSLARDLDRLRNVPEDELSTEEKELLKRAEAAEDALALPGSDKDRNTGEPVDVNLLVYQPAAFDGDGAVAVSYGDPDTADNTAVIVPGITNDGSTIVGNAEDAYRLFDEANQKGDSMATIAWMGYDAPSVNPADAWDTPEEIWDMGSVITEDKAEAGGLLLSQFVDGLRATDEGERSHLSVIGHSYGSTTAANAAHDHGLHADSLTLIGSPGASGGVHDVSDLGMPEGKVYVGSADNDFVTWLGREGDVGMGEDPAQKDFGAKVFPVDPGPEFHADDIGQGIENHTSYFNPDSTSLANLTEIVQGDEPQVVEGREKDANDYAFDWVKDEVTYQVEKEIETTKEEIKDSWDKGTDWVGDRYDDFSGLWR</sequence>
<name>A0A2T8F819_9ACTN</name>
<dbReference type="Proteomes" id="UP000246018">
    <property type="component" value="Unassembled WGS sequence"/>
</dbReference>
<dbReference type="OrthoDB" id="3259161at2"/>
<feature type="region of interest" description="Disordered" evidence="1">
    <location>
        <begin position="226"/>
        <end position="265"/>
    </location>
</feature>
<evidence type="ECO:0000256" key="1">
    <source>
        <dbReference type="SAM" id="MobiDB-lite"/>
    </source>
</evidence>
<organism evidence="3 4">
    <name type="scientific">Nocardioides gansuensis</name>
    <dbReference type="NCBI Taxonomy" id="2138300"/>
    <lineage>
        <taxon>Bacteria</taxon>
        <taxon>Bacillati</taxon>
        <taxon>Actinomycetota</taxon>
        <taxon>Actinomycetes</taxon>
        <taxon>Propionibacteriales</taxon>
        <taxon>Nocardioidaceae</taxon>
        <taxon>Nocardioides</taxon>
    </lineage>
</organism>
<dbReference type="Pfam" id="PF06259">
    <property type="entry name" value="Abhydrolase_8"/>
    <property type="match status" value="1"/>
</dbReference>
<dbReference type="SUPFAM" id="SSF53474">
    <property type="entry name" value="alpha/beta-Hydrolases"/>
    <property type="match status" value="1"/>
</dbReference>
<evidence type="ECO:0000313" key="3">
    <source>
        <dbReference type="EMBL" id="PVG81862.1"/>
    </source>
</evidence>
<dbReference type="EMBL" id="QDGZ01000006">
    <property type="protein sequence ID" value="PVG81862.1"/>
    <property type="molecule type" value="Genomic_DNA"/>
</dbReference>
<dbReference type="InterPro" id="IPR010427">
    <property type="entry name" value="DUF1023"/>
</dbReference>
<keyword evidence="4" id="KW-1185">Reference proteome</keyword>
<feature type="compositionally biased region" description="Basic and acidic residues" evidence="1">
    <location>
        <begin position="237"/>
        <end position="265"/>
    </location>
</feature>
<dbReference type="Gene3D" id="3.40.50.1820">
    <property type="entry name" value="alpha/beta hydrolase"/>
    <property type="match status" value="1"/>
</dbReference>
<evidence type="ECO:0000259" key="2">
    <source>
        <dbReference type="Pfam" id="PF06259"/>
    </source>
</evidence>
<gene>
    <name evidence="3" type="ORF">DDE18_14160</name>
</gene>